<protein>
    <recommendedName>
        <fullName evidence="1">STAS domain-containing protein</fullName>
    </recommendedName>
</protein>
<dbReference type="GeneID" id="59344724"/>
<organism evidence="2 3">
    <name type="scientific">Mycena indigotica</name>
    <dbReference type="NCBI Taxonomy" id="2126181"/>
    <lineage>
        <taxon>Eukaryota</taxon>
        <taxon>Fungi</taxon>
        <taxon>Dikarya</taxon>
        <taxon>Basidiomycota</taxon>
        <taxon>Agaricomycotina</taxon>
        <taxon>Agaricomycetes</taxon>
        <taxon>Agaricomycetidae</taxon>
        <taxon>Agaricales</taxon>
        <taxon>Marasmiineae</taxon>
        <taxon>Mycenaceae</taxon>
        <taxon>Mycena</taxon>
    </lineage>
</organism>
<sequence>MSSQAIIVRPHVSNALVREAHWGKPASAIPFLGRTLNELYDSLGTVAGTVASRAAHRLGLGPFPVAERITHYFESDGAEERERKICAFPTLDLRRTRNHTTSGEPQVELLVKDCSKLMAYTLPTQTVKTQIEALEHIFELVTRYPGLRRFFLAAKTTQRKLPLPITIIRLCKFWTPAPRLYLSEDDATELDFVAKLAATCLVDSDMAASVEKCPSQNFLVESSGGLTIIECLLMTLWSRTPADPSVALSIRYLSGILELPSFWRQSGPLFYNVLRKLSQSITEILEDLDIKETIIDLSEPFLMDFDGLDILCTVLLSGIPHLVVLGGIEPASQSQQEWYQSALRLVSLLRFPKAEALLPRAYVWATSKELQSWFPTPYKLEAFTMVVPSPSSEDVLRAIPVDDGPVSRATMFQVLSMQLLNRYRGHHEPKARATIHTVSTDINNIPPPWAV</sequence>
<dbReference type="RefSeq" id="XP_037222500.1">
    <property type="nucleotide sequence ID" value="XM_037362208.1"/>
</dbReference>
<evidence type="ECO:0000313" key="2">
    <source>
        <dbReference type="EMBL" id="KAF7307481.1"/>
    </source>
</evidence>
<dbReference type="PROSITE" id="PS50801">
    <property type="entry name" value="STAS"/>
    <property type="match status" value="1"/>
</dbReference>
<name>A0A8H6SZF7_9AGAR</name>
<evidence type="ECO:0000313" key="3">
    <source>
        <dbReference type="Proteomes" id="UP000636479"/>
    </source>
</evidence>
<dbReference type="OrthoDB" id="3066495at2759"/>
<evidence type="ECO:0000259" key="1">
    <source>
        <dbReference type="PROSITE" id="PS50801"/>
    </source>
</evidence>
<proteinExistence type="predicted"/>
<dbReference type="EMBL" id="JACAZF010000004">
    <property type="protein sequence ID" value="KAF7307481.1"/>
    <property type="molecule type" value="Genomic_DNA"/>
</dbReference>
<dbReference type="InterPro" id="IPR002645">
    <property type="entry name" value="STAS_dom"/>
</dbReference>
<comment type="caution">
    <text evidence="2">The sequence shown here is derived from an EMBL/GenBank/DDBJ whole genome shotgun (WGS) entry which is preliminary data.</text>
</comment>
<gene>
    <name evidence="2" type="ORF">MIND_00542600</name>
</gene>
<reference evidence="2" key="1">
    <citation type="submission" date="2020-05" db="EMBL/GenBank/DDBJ databases">
        <title>Mycena genomes resolve the evolution of fungal bioluminescence.</title>
        <authorList>
            <person name="Tsai I.J."/>
        </authorList>
    </citation>
    <scope>NUCLEOTIDE SEQUENCE</scope>
    <source>
        <strain evidence="2">171206Taipei</strain>
    </source>
</reference>
<accession>A0A8H6SZF7</accession>
<feature type="domain" description="STAS" evidence="1">
    <location>
        <begin position="266"/>
        <end position="311"/>
    </location>
</feature>
<dbReference type="AlphaFoldDB" id="A0A8H6SZF7"/>
<keyword evidence="3" id="KW-1185">Reference proteome</keyword>
<dbReference type="Proteomes" id="UP000636479">
    <property type="component" value="Unassembled WGS sequence"/>
</dbReference>